<evidence type="ECO:0000256" key="3">
    <source>
        <dbReference type="PIRSR" id="PIRSR015753-3"/>
    </source>
</evidence>
<dbReference type="SFLD" id="SFLDS00019">
    <property type="entry name" value="Glutathione_Transferase_(cytos"/>
    <property type="match status" value="1"/>
</dbReference>
<dbReference type="PANTHER" id="PTHR32419:SF25">
    <property type="entry name" value="GLUTATHIONE S-TRANSFERASE (EUROFUNG)"/>
    <property type="match status" value="1"/>
</dbReference>
<evidence type="ECO:0000259" key="4">
    <source>
        <dbReference type="PROSITE" id="PS50404"/>
    </source>
</evidence>
<dbReference type="InterPro" id="IPR016639">
    <property type="entry name" value="GST_Omega/GSH"/>
</dbReference>
<feature type="active site" description="Proton donor/acceptor" evidence="1">
    <location>
        <position position="212"/>
    </location>
</feature>
<dbReference type="AlphaFoldDB" id="A0A5N6EUG4"/>
<accession>A0A5N6EUG4</accession>
<organism evidence="6 7">
    <name type="scientific">Aspergillus novoparasiticus</name>
    <dbReference type="NCBI Taxonomy" id="986946"/>
    <lineage>
        <taxon>Eukaryota</taxon>
        <taxon>Fungi</taxon>
        <taxon>Dikarya</taxon>
        <taxon>Ascomycota</taxon>
        <taxon>Pezizomycotina</taxon>
        <taxon>Eurotiomycetes</taxon>
        <taxon>Eurotiomycetidae</taxon>
        <taxon>Eurotiales</taxon>
        <taxon>Aspergillaceae</taxon>
        <taxon>Aspergillus</taxon>
        <taxon>Aspergillus subgen. Circumdati</taxon>
    </lineage>
</organism>
<keyword evidence="7" id="KW-1185">Reference proteome</keyword>
<dbReference type="InterPro" id="IPR036249">
    <property type="entry name" value="Thioredoxin-like_sf"/>
</dbReference>
<feature type="active site" description="Nucleophile" evidence="1">
    <location>
        <position position="72"/>
    </location>
</feature>
<dbReference type="PIRSF" id="PIRSF015753">
    <property type="entry name" value="GST"/>
    <property type="match status" value="1"/>
</dbReference>
<reference evidence="6 7" key="1">
    <citation type="submission" date="2019-04" db="EMBL/GenBank/DDBJ databases">
        <title>Fungal friends and foes A comparative genomics study of 23 Aspergillus species from section Flavi.</title>
        <authorList>
            <consortium name="DOE Joint Genome Institute"/>
            <person name="Kjaerbolling I."/>
            <person name="Vesth T.C."/>
            <person name="Frisvad J.C."/>
            <person name="Nybo J.L."/>
            <person name="Theobald S."/>
            <person name="Kildgaard S."/>
            <person name="Petersen T.I."/>
            <person name="Kuo A."/>
            <person name="Sato A."/>
            <person name="Lyhne E.K."/>
            <person name="Kogle M.E."/>
            <person name="Wiebenga A."/>
            <person name="Kun R.S."/>
            <person name="Lubbers R.J."/>
            <person name="Makela M.R."/>
            <person name="Barry K."/>
            <person name="Chovatia M."/>
            <person name="Clum A."/>
            <person name="Daum C."/>
            <person name="Haridas S."/>
            <person name="He G."/>
            <person name="LaButti K."/>
            <person name="Lipzen A."/>
            <person name="Mondo S."/>
            <person name="Pangilinan J."/>
            <person name="Riley R."/>
            <person name="Salamov A."/>
            <person name="Simmons B.A."/>
            <person name="Magnuson J.K."/>
            <person name="Henrissat B."/>
            <person name="Mortensen U.H."/>
            <person name="Larsen T.O."/>
            <person name="De vries R.P."/>
            <person name="Grigoriev I.V."/>
            <person name="Machida M."/>
            <person name="Baker S.E."/>
            <person name="Andersen M.R."/>
        </authorList>
    </citation>
    <scope>NUCLEOTIDE SEQUENCE [LARGE SCALE GENOMIC DNA]</scope>
    <source>
        <strain evidence="6 7">CBS 126849</strain>
    </source>
</reference>
<sequence length="348" mass="39878">MTDQVRCPNIQNLVHCIPTEPASQISSTHGFADSDGHFRRKVSTFRSWVSQDPAAEFPAQRGRYVLYLAWGCPWAHRTNIVRSLKGLEDIIELVVLDPDLGPDGWFFSGQRGTAAQDPRYGFTLLRDLYRKADPDYAGRVTIPVLWDTQRETIVNNESGEIIRMLTTEFDQLLPAAQREAHQPGGGLYPVGLRAEIDAFNAWTYDRISNGVYKTGFATTQSAYEANIYPLFEALDRVEAHLADPSHQPYLFGEHITEADVRLYTTICRFDVAYYHIFQCNLKMIRHDYPRIDRWYRRLYYDESELTHGAFRKTTFFDIYKSGYLKARHKSSNANLIVPAGPSPDILPL</sequence>
<name>A0A5N6EUG4_9EURO</name>
<keyword evidence="6" id="KW-0808">Transferase</keyword>
<dbReference type="SFLD" id="SFLDG01206">
    <property type="entry name" value="Xi.1"/>
    <property type="match status" value="1"/>
</dbReference>
<dbReference type="InterPro" id="IPR036282">
    <property type="entry name" value="Glutathione-S-Trfase_C_sf"/>
</dbReference>
<dbReference type="Pfam" id="PF13410">
    <property type="entry name" value="GST_C_2"/>
    <property type="match status" value="1"/>
</dbReference>
<dbReference type="CDD" id="cd03190">
    <property type="entry name" value="GST_C_Omega_like"/>
    <property type="match status" value="1"/>
</dbReference>
<feature type="binding site" evidence="2">
    <location>
        <begin position="139"/>
        <end position="142"/>
    </location>
    <ligand>
        <name>glutathione</name>
        <dbReference type="ChEBI" id="CHEBI:57925"/>
    </ligand>
</feature>
<dbReference type="EMBL" id="ML733424">
    <property type="protein sequence ID" value="KAB8220977.1"/>
    <property type="molecule type" value="Genomic_DNA"/>
</dbReference>
<dbReference type="InterPro" id="IPR004045">
    <property type="entry name" value="Glutathione_S-Trfase_N"/>
</dbReference>
<feature type="domain" description="GST C-terminal" evidence="5">
    <location>
        <begin position="189"/>
        <end position="315"/>
    </location>
</feature>
<gene>
    <name evidence="6" type="ORF">BDV33DRAFT_85600</name>
</gene>
<feature type="binding site" evidence="2">
    <location>
        <position position="105"/>
    </location>
    <ligand>
        <name>glutathione</name>
        <dbReference type="ChEBI" id="CHEBI:57925"/>
    </ligand>
</feature>
<feature type="domain" description="GST N-terminal" evidence="4">
    <location>
        <begin position="62"/>
        <end position="173"/>
    </location>
</feature>
<feature type="site" description="Lowers pKa of active site Cys" evidence="3">
    <location>
        <position position="323"/>
    </location>
</feature>
<evidence type="ECO:0000313" key="6">
    <source>
        <dbReference type="EMBL" id="KAB8220977.1"/>
    </source>
</evidence>
<dbReference type="PROSITE" id="PS50405">
    <property type="entry name" value="GST_CTER"/>
    <property type="match status" value="1"/>
</dbReference>
<dbReference type="Gene3D" id="3.40.30.10">
    <property type="entry name" value="Glutaredoxin"/>
    <property type="match status" value="1"/>
</dbReference>
<protein>
    <submittedName>
        <fullName evidence="6">Transferase</fullName>
    </submittedName>
</protein>
<dbReference type="SUPFAM" id="SSF52833">
    <property type="entry name" value="Thioredoxin-like"/>
    <property type="match status" value="1"/>
</dbReference>
<dbReference type="InterPro" id="IPR047047">
    <property type="entry name" value="GST_Omega-like_C"/>
</dbReference>
<dbReference type="PANTHER" id="PTHR32419">
    <property type="entry name" value="GLUTATHIONYL-HYDROQUINONE REDUCTASE"/>
    <property type="match status" value="1"/>
</dbReference>
<dbReference type="SUPFAM" id="SSF47616">
    <property type="entry name" value="GST C-terminal domain-like"/>
    <property type="match status" value="1"/>
</dbReference>
<dbReference type="Pfam" id="PF13409">
    <property type="entry name" value="GST_N_2"/>
    <property type="match status" value="1"/>
</dbReference>
<dbReference type="InterPro" id="IPR040079">
    <property type="entry name" value="Glutathione_S-Trfase"/>
</dbReference>
<dbReference type="InterPro" id="IPR010987">
    <property type="entry name" value="Glutathione-S-Trfase_C-like"/>
</dbReference>
<dbReference type="Gene3D" id="1.20.1050.10">
    <property type="match status" value="1"/>
</dbReference>
<evidence type="ECO:0000313" key="7">
    <source>
        <dbReference type="Proteomes" id="UP000326799"/>
    </source>
</evidence>
<evidence type="ECO:0000256" key="1">
    <source>
        <dbReference type="PIRSR" id="PIRSR015753-1"/>
    </source>
</evidence>
<dbReference type="Proteomes" id="UP000326799">
    <property type="component" value="Unassembled WGS sequence"/>
</dbReference>
<dbReference type="GO" id="GO:0005737">
    <property type="term" value="C:cytoplasm"/>
    <property type="evidence" value="ECO:0007669"/>
    <property type="project" value="TreeGrafter"/>
</dbReference>
<dbReference type="SFLD" id="SFLDG01148">
    <property type="entry name" value="Xi_(cytGST)"/>
    <property type="match status" value="1"/>
</dbReference>
<proteinExistence type="predicted"/>
<feature type="binding site" evidence="2">
    <location>
        <begin position="157"/>
        <end position="158"/>
    </location>
    <ligand>
        <name>glutathione</name>
        <dbReference type="ChEBI" id="CHEBI:57925"/>
    </ligand>
</feature>
<dbReference type="PROSITE" id="PS50404">
    <property type="entry name" value="GST_NTER"/>
    <property type="match status" value="1"/>
</dbReference>
<feature type="site" description="Lowers pKa of active site Cys" evidence="3">
    <location>
        <position position="273"/>
    </location>
</feature>
<evidence type="ECO:0000256" key="2">
    <source>
        <dbReference type="PIRSR" id="PIRSR015753-2"/>
    </source>
</evidence>
<evidence type="ECO:0000259" key="5">
    <source>
        <dbReference type="PROSITE" id="PS50405"/>
    </source>
</evidence>
<dbReference type="GO" id="GO:0004364">
    <property type="term" value="F:glutathione transferase activity"/>
    <property type="evidence" value="ECO:0007669"/>
    <property type="project" value="InterPro"/>
</dbReference>